<dbReference type="RefSeq" id="WP_160860396.1">
    <property type="nucleotide sequence ID" value="NZ_WUMK01000006.1"/>
</dbReference>
<sequence>MTNGFPAFPAAWRIESAGLIADTPAGIVYDATLADGARAIVKHLKPKVLEDSLRGADFLDWRDGTGCVRLLARTDDMLLMEHAGTTTLRDHMLSHGDTDATRIAAEVLLDYHRPSDTPPPASLLSLPRYFASLFDKAERDRRAGVDGPYSEAAAIADALIADQRDIKPLHGDLHHENIVSGPRGWLIIDPAGLIGDPALDVANMFSNPLDRFDLTRNEERIASMADIFAETLGRDVRTILRYGFAYGCLSAAWHDEDANEGDRDDELAVAAAVRNVLMQA</sequence>
<dbReference type="GO" id="GO:0016773">
    <property type="term" value="F:phosphotransferase activity, alcohol group as acceptor"/>
    <property type="evidence" value="ECO:0007669"/>
    <property type="project" value="InterPro"/>
</dbReference>
<evidence type="ECO:0000313" key="1">
    <source>
        <dbReference type="EMBL" id="MXN46857.1"/>
    </source>
</evidence>
<proteinExistence type="predicted"/>
<dbReference type="OrthoDB" id="3638028at2"/>
<dbReference type="Proteomes" id="UP000435802">
    <property type="component" value="Unassembled WGS sequence"/>
</dbReference>
<keyword evidence="2" id="KW-1185">Reference proteome</keyword>
<gene>
    <name evidence="1" type="ORF">GR138_16815</name>
</gene>
<accession>A0A6N8SEE1</accession>
<reference evidence="1 2" key="1">
    <citation type="submission" date="2019-12" db="EMBL/GenBank/DDBJ databases">
        <title>Shinella kummerowiae sp. nov., a symbiotic bacterium isolated from root nodules of the herbal legume Kummerowia stipulacea.</title>
        <authorList>
            <person name="Gao J."/>
        </authorList>
    </citation>
    <scope>NUCLEOTIDE SEQUENCE [LARGE SCALE GENOMIC DNA]</scope>
    <source>
        <strain evidence="1 2">CCBAU 25048</strain>
    </source>
</reference>
<protein>
    <submittedName>
        <fullName evidence="1">Phosphotransferase</fullName>
    </submittedName>
</protein>
<dbReference type="InterPro" id="IPR006748">
    <property type="entry name" value="NH2Glyco/OHUrea_AB-resist_kin"/>
</dbReference>
<dbReference type="AlphaFoldDB" id="A0A6N8SEE1"/>
<organism evidence="1 2">
    <name type="scientific">Shinella kummerowiae</name>
    <dbReference type="NCBI Taxonomy" id="417745"/>
    <lineage>
        <taxon>Bacteria</taxon>
        <taxon>Pseudomonadati</taxon>
        <taxon>Pseudomonadota</taxon>
        <taxon>Alphaproteobacteria</taxon>
        <taxon>Hyphomicrobiales</taxon>
        <taxon>Rhizobiaceae</taxon>
        <taxon>Shinella</taxon>
    </lineage>
</organism>
<evidence type="ECO:0000313" key="2">
    <source>
        <dbReference type="Proteomes" id="UP000435802"/>
    </source>
</evidence>
<dbReference type="Pfam" id="PF04655">
    <property type="entry name" value="APH_6_hur"/>
    <property type="match status" value="1"/>
</dbReference>
<dbReference type="GO" id="GO:0019748">
    <property type="term" value="P:secondary metabolic process"/>
    <property type="evidence" value="ECO:0007669"/>
    <property type="project" value="InterPro"/>
</dbReference>
<name>A0A6N8SEE1_9HYPH</name>
<keyword evidence="1" id="KW-0808">Transferase</keyword>
<dbReference type="Gene3D" id="3.90.1200.10">
    <property type="match status" value="1"/>
</dbReference>
<comment type="caution">
    <text evidence="1">The sequence shown here is derived from an EMBL/GenBank/DDBJ whole genome shotgun (WGS) entry which is preliminary data.</text>
</comment>
<dbReference type="InterPro" id="IPR011009">
    <property type="entry name" value="Kinase-like_dom_sf"/>
</dbReference>
<dbReference type="EMBL" id="WUMK01000006">
    <property type="protein sequence ID" value="MXN46857.1"/>
    <property type="molecule type" value="Genomic_DNA"/>
</dbReference>
<dbReference type="SUPFAM" id="SSF56112">
    <property type="entry name" value="Protein kinase-like (PK-like)"/>
    <property type="match status" value="1"/>
</dbReference>